<dbReference type="PANTHER" id="PTHR30346:SF0">
    <property type="entry name" value="HCA OPERON TRANSCRIPTIONAL ACTIVATOR HCAR"/>
    <property type="match status" value="1"/>
</dbReference>
<reference evidence="7" key="1">
    <citation type="journal article" date="2019" name="Int. J. Syst. Evol. Microbiol.">
        <title>The Global Catalogue of Microorganisms (GCM) 10K type strain sequencing project: providing services to taxonomists for standard genome sequencing and annotation.</title>
        <authorList>
            <consortium name="The Broad Institute Genomics Platform"/>
            <consortium name="The Broad Institute Genome Sequencing Center for Infectious Disease"/>
            <person name="Wu L."/>
            <person name="Ma J."/>
        </authorList>
    </citation>
    <scope>NUCLEOTIDE SEQUENCE [LARGE SCALE GENOMIC DNA]</scope>
    <source>
        <strain evidence="7">CCUG 56401</strain>
    </source>
</reference>
<dbReference type="InterPro" id="IPR000847">
    <property type="entry name" value="LysR_HTH_N"/>
</dbReference>
<dbReference type="Proteomes" id="UP001597018">
    <property type="component" value="Unassembled WGS sequence"/>
</dbReference>
<dbReference type="Pfam" id="PF03466">
    <property type="entry name" value="LysR_substrate"/>
    <property type="match status" value="1"/>
</dbReference>
<dbReference type="EMBL" id="JBHTIW010000013">
    <property type="protein sequence ID" value="MFD0921441.1"/>
    <property type="molecule type" value="Genomic_DNA"/>
</dbReference>
<keyword evidence="2" id="KW-0805">Transcription regulation</keyword>
<protein>
    <submittedName>
        <fullName evidence="6">LysR family transcriptional regulator</fullName>
    </submittedName>
</protein>
<dbReference type="SUPFAM" id="SSF53850">
    <property type="entry name" value="Periplasmic binding protein-like II"/>
    <property type="match status" value="1"/>
</dbReference>
<evidence type="ECO:0000256" key="3">
    <source>
        <dbReference type="ARBA" id="ARBA00023125"/>
    </source>
</evidence>
<evidence type="ECO:0000313" key="7">
    <source>
        <dbReference type="Proteomes" id="UP001597018"/>
    </source>
</evidence>
<dbReference type="PRINTS" id="PR00039">
    <property type="entry name" value="HTHLYSR"/>
</dbReference>
<evidence type="ECO:0000256" key="1">
    <source>
        <dbReference type="ARBA" id="ARBA00009437"/>
    </source>
</evidence>
<dbReference type="InterPro" id="IPR005119">
    <property type="entry name" value="LysR_subst-bd"/>
</dbReference>
<comment type="similarity">
    <text evidence="1">Belongs to the LysR transcriptional regulatory family.</text>
</comment>
<dbReference type="Gene3D" id="3.40.190.10">
    <property type="entry name" value="Periplasmic binding protein-like II"/>
    <property type="match status" value="2"/>
</dbReference>
<dbReference type="Pfam" id="PF00126">
    <property type="entry name" value="HTH_1"/>
    <property type="match status" value="1"/>
</dbReference>
<name>A0ABW3FSK4_9PSEU</name>
<dbReference type="PROSITE" id="PS50931">
    <property type="entry name" value="HTH_LYSR"/>
    <property type="match status" value="1"/>
</dbReference>
<dbReference type="RefSeq" id="WP_263248663.1">
    <property type="nucleotide sequence ID" value="NZ_BAABLT010000029.1"/>
</dbReference>
<comment type="caution">
    <text evidence="6">The sequence shown here is derived from an EMBL/GenBank/DDBJ whole genome shotgun (WGS) entry which is preliminary data.</text>
</comment>
<dbReference type="PANTHER" id="PTHR30346">
    <property type="entry name" value="TRANSCRIPTIONAL DUAL REGULATOR HCAR-RELATED"/>
    <property type="match status" value="1"/>
</dbReference>
<keyword evidence="7" id="KW-1185">Reference proteome</keyword>
<organism evidence="6 7">
    <name type="scientific">Saccharopolyspora rosea</name>
    <dbReference type="NCBI Taxonomy" id="524884"/>
    <lineage>
        <taxon>Bacteria</taxon>
        <taxon>Bacillati</taxon>
        <taxon>Actinomycetota</taxon>
        <taxon>Actinomycetes</taxon>
        <taxon>Pseudonocardiales</taxon>
        <taxon>Pseudonocardiaceae</taxon>
        <taxon>Saccharopolyspora</taxon>
    </lineage>
</organism>
<dbReference type="SUPFAM" id="SSF46785">
    <property type="entry name" value="Winged helix' DNA-binding domain"/>
    <property type="match status" value="1"/>
</dbReference>
<dbReference type="CDD" id="cd08414">
    <property type="entry name" value="PBP2_LTTR_aromatics_like"/>
    <property type="match status" value="1"/>
</dbReference>
<keyword evidence="3" id="KW-0238">DNA-binding</keyword>
<feature type="domain" description="HTH lysR-type" evidence="5">
    <location>
        <begin position="15"/>
        <end position="72"/>
    </location>
</feature>
<gene>
    <name evidence="6" type="ORF">ACFQ16_16995</name>
</gene>
<proteinExistence type="inferred from homology"/>
<dbReference type="InterPro" id="IPR036388">
    <property type="entry name" value="WH-like_DNA-bd_sf"/>
</dbReference>
<evidence type="ECO:0000259" key="5">
    <source>
        <dbReference type="PROSITE" id="PS50931"/>
    </source>
</evidence>
<evidence type="ECO:0000313" key="6">
    <source>
        <dbReference type="EMBL" id="MFD0921441.1"/>
    </source>
</evidence>
<keyword evidence="4" id="KW-0804">Transcription</keyword>
<dbReference type="Gene3D" id="1.10.10.10">
    <property type="entry name" value="Winged helix-like DNA-binding domain superfamily/Winged helix DNA-binding domain"/>
    <property type="match status" value="1"/>
</dbReference>
<evidence type="ECO:0000256" key="4">
    <source>
        <dbReference type="ARBA" id="ARBA00023163"/>
    </source>
</evidence>
<sequence length="326" mass="36217">MSEPWDENQKFTNPLISRNLVYFIALADELHFGRAAERLFLTQSALSQGIRSMERSLGAELFIRNRRGVQLTDSGKILLGEATCILQRSERIARTIREKASGGAGRITVLYSRSGVHLGQRRLVEKFREQHPGVEVVTIAGWVSHNVSELRARKADVAFLRTPPDLPEIGCRVIGDAELVAVLPADSPLAAGDRITREEFRDQPVVMWPRDHAPEFHDRIVEQIWGSAAPRISSFEPDYANVIDAVCSGAGVAVLDRALAELAESSGAVARPFTDPRPTGEMSLAWLRSDTSPLVHRFVEFVAAEAGHPATRRRRALGRRRADNRF</sequence>
<dbReference type="InterPro" id="IPR036390">
    <property type="entry name" value="WH_DNA-bd_sf"/>
</dbReference>
<evidence type="ECO:0000256" key="2">
    <source>
        <dbReference type="ARBA" id="ARBA00023015"/>
    </source>
</evidence>
<accession>A0ABW3FSK4</accession>